<dbReference type="InterPro" id="IPR036116">
    <property type="entry name" value="FN3_sf"/>
</dbReference>
<evidence type="ECO:0000313" key="2">
    <source>
        <dbReference type="Proteomes" id="UP000019402"/>
    </source>
</evidence>
<dbReference type="STRING" id="869213.GCA_000517085_03639"/>
<comment type="caution">
    <text evidence="1">The sequence shown here is derived from an EMBL/GenBank/DDBJ whole genome shotgun (WGS) entry which is preliminary data.</text>
</comment>
<protein>
    <recommendedName>
        <fullName evidence="3">Fibronectin type-III domain-containing protein</fullName>
    </recommendedName>
</protein>
<dbReference type="Proteomes" id="UP000019402">
    <property type="component" value="Unassembled WGS sequence"/>
</dbReference>
<name>W7Y750_9BACT</name>
<dbReference type="InterPro" id="IPR003961">
    <property type="entry name" value="FN3_dom"/>
</dbReference>
<evidence type="ECO:0008006" key="3">
    <source>
        <dbReference type="Google" id="ProtNLM"/>
    </source>
</evidence>
<proteinExistence type="predicted"/>
<dbReference type="InterPro" id="IPR013320">
    <property type="entry name" value="ConA-like_dom_sf"/>
</dbReference>
<dbReference type="SUPFAM" id="SSF49265">
    <property type="entry name" value="Fibronectin type III"/>
    <property type="match status" value="1"/>
</dbReference>
<evidence type="ECO:0000313" key="1">
    <source>
        <dbReference type="EMBL" id="GAF03508.1"/>
    </source>
</evidence>
<dbReference type="AlphaFoldDB" id="W7Y750"/>
<dbReference type="eggNOG" id="COG4733">
    <property type="taxonomic scope" value="Bacteria"/>
</dbReference>
<dbReference type="NCBIfam" id="TIGR04183">
    <property type="entry name" value="Por_Secre_tail"/>
    <property type="match status" value="1"/>
</dbReference>
<dbReference type="Gene3D" id="2.60.40.10">
    <property type="entry name" value="Immunoglobulins"/>
    <property type="match status" value="1"/>
</dbReference>
<dbReference type="InterPro" id="IPR013783">
    <property type="entry name" value="Ig-like_fold"/>
</dbReference>
<reference evidence="1 2" key="1">
    <citation type="journal article" date="2014" name="Genome Announc.">
        <title>Draft Genome Sequence of Cytophaga fermentans JCM 21142T, a Facultative Anaerobe Isolated from Marine Mud.</title>
        <authorList>
            <person name="Starns D."/>
            <person name="Oshima K."/>
            <person name="Suda W."/>
            <person name="Iino T."/>
            <person name="Yuki M."/>
            <person name="Inoue J."/>
            <person name="Kitamura K."/>
            <person name="Iida T."/>
            <person name="Darby A."/>
            <person name="Hattori M."/>
            <person name="Ohkuma M."/>
        </authorList>
    </citation>
    <scope>NUCLEOTIDE SEQUENCE [LARGE SCALE GENOMIC DNA]</scope>
    <source>
        <strain evidence="1 2">JCM 21142</strain>
    </source>
</reference>
<keyword evidence="2" id="KW-1185">Reference proteome</keyword>
<dbReference type="GO" id="GO:0004553">
    <property type="term" value="F:hydrolase activity, hydrolyzing O-glycosyl compounds"/>
    <property type="evidence" value="ECO:0007669"/>
    <property type="project" value="UniProtKB-ARBA"/>
</dbReference>
<dbReference type="GO" id="GO:0005975">
    <property type="term" value="P:carbohydrate metabolic process"/>
    <property type="evidence" value="ECO:0007669"/>
    <property type="project" value="UniProtKB-ARBA"/>
</dbReference>
<gene>
    <name evidence="1" type="ORF">JCM21142_52185</name>
</gene>
<dbReference type="EMBL" id="BAMD01000025">
    <property type="protein sequence ID" value="GAF03508.1"/>
    <property type="molecule type" value="Genomic_DNA"/>
</dbReference>
<accession>W7Y750</accession>
<dbReference type="SUPFAM" id="SSF49899">
    <property type="entry name" value="Concanavalin A-like lectins/glucanases"/>
    <property type="match status" value="1"/>
</dbReference>
<dbReference type="CDD" id="cd00063">
    <property type="entry name" value="FN3"/>
    <property type="match status" value="1"/>
</dbReference>
<dbReference type="InterPro" id="IPR026444">
    <property type="entry name" value="Secre_tail"/>
</dbReference>
<dbReference type="Gene3D" id="2.60.120.200">
    <property type="match status" value="1"/>
</dbReference>
<sequence length="797" mass="90063">MDQEIYLGMVAFVPRDGKSTTAVWSSVEVSVLPSVLMPPSDLLVEANLANGLELRWVDNSDNEAGFVIERASSAEGVFEAIATLAANTTYYQDQGLSAGNYYYRVKAVKDQGGSWYSNRAYAEVLEFKNTILYMPRLAGDYDKAILQNEISVSTSSYFSTEEYMYTNMKGKVIDVNLEQSLSSGGGSISFKVTPYALNQTTELFHSENLSVSQVGDQIALTIQGTEWVSNSVLDTITCNHVVIQLSDQMIDLYVNGEWTSFENSQQFEINEFTLESYNGQLWDVRMHNRVLTEEEVAKISERCGTGISLEAPNPLRPQFIGGAYYCLWAKEDVDLSQSKYLYHLFISEYVYQHFVMEAGMYNHEEGLEKTLLRGRDFIVDDNDSWIEWSFSNPITKDDHNVAYVWHENFHSYQSKNPSAPYNGGKWLNEASANWGASYVVDNYPNKGATGITLYPHWPIGFYNKTYNIPGGNRDYHAYIFLSYITRFVSDPSFIGKVYNDKDLLNGAYIINVFKKVLNAEGHDFVKVFNDFAARTTVWDYQDGSGPDWERSEQVGIQNYENKGYTDFNHKFTHIMSSDGTNGVMTEIPEDLRPCAYSWNAYKIDSTAAGSYTIKFQGISDNPTDTKFQAMIVKGNDIAYEYIEMPISNSAAFGESVDEFQVSTQAGEELYWVVTSIPDAYHQDTTIRYDYTYSFEVNTTEFGLKNAMGSDLSQTYSLNNGALNVYPTITDGHLTIEMEFDTEEPAKVTLYNAVGRKEPLSVNYEEHKIEVGFDGSAGLYLLHVQTGQVNRVVKIIKK</sequence>
<organism evidence="1 2">
    <name type="scientific">Saccharicrinis fermentans DSM 9555 = JCM 21142</name>
    <dbReference type="NCBI Taxonomy" id="869213"/>
    <lineage>
        <taxon>Bacteria</taxon>
        <taxon>Pseudomonadati</taxon>
        <taxon>Bacteroidota</taxon>
        <taxon>Bacteroidia</taxon>
        <taxon>Marinilabiliales</taxon>
        <taxon>Marinilabiliaceae</taxon>
        <taxon>Saccharicrinis</taxon>
    </lineage>
</organism>